<dbReference type="Proteomes" id="UP001200470">
    <property type="component" value="Unassembled WGS sequence"/>
</dbReference>
<proteinExistence type="predicted"/>
<dbReference type="EMBL" id="JADYTN010000002">
    <property type="protein sequence ID" value="MCF2562805.1"/>
    <property type="molecule type" value="Genomic_DNA"/>
</dbReference>
<gene>
    <name evidence="1" type="ORF">I6E12_01555</name>
</gene>
<sequence length="84" mass="10106">MKKHYYTQVDEFLCDDDFIRYVLDRDTSMVSRWETYITAPYRAHHAFLTACDILMHLDDCSFLSSEETARLKERIFLFLGKKSR</sequence>
<evidence type="ECO:0000313" key="1">
    <source>
        <dbReference type="EMBL" id="MCF2562805.1"/>
    </source>
</evidence>
<dbReference type="RefSeq" id="WP_301637360.1">
    <property type="nucleotide sequence ID" value="NZ_JADYTN010000002.1"/>
</dbReference>
<comment type="caution">
    <text evidence="1">The sequence shown here is derived from an EMBL/GenBank/DDBJ whole genome shotgun (WGS) entry which is preliminary data.</text>
</comment>
<organism evidence="1 2">
    <name type="scientific">Xylanibacter brevis</name>
    <dbReference type="NCBI Taxonomy" id="83231"/>
    <lineage>
        <taxon>Bacteria</taxon>
        <taxon>Pseudomonadati</taxon>
        <taxon>Bacteroidota</taxon>
        <taxon>Bacteroidia</taxon>
        <taxon>Bacteroidales</taxon>
        <taxon>Prevotellaceae</taxon>
        <taxon>Xylanibacter</taxon>
    </lineage>
</organism>
<protein>
    <submittedName>
        <fullName evidence="1">Uncharacterized protein</fullName>
    </submittedName>
</protein>
<evidence type="ECO:0000313" key="2">
    <source>
        <dbReference type="Proteomes" id="UP001200470"/>
    </source>
</evidence>
<accession>A0ABS9CD93</accession>
<name>A0ABS9CD93_9BACT</name>
<keyword evidence="2" id="KW-1185">Reference proteome</keyword>
<reference evidence="1 2" key="1">
    <citation type="submission" date="2020-12" db="EMBL/GenBank/DDBJ databases">
        <title>Whole genome sequences of gut porcine anaerobes.</title>
        <authorList>
            <person name="Kubasova T."/>
            <person name="Jahodarova E."/>
            <person name="Rychlik I."/>
        </authorList>
    </citation>
    <scope>NUCLEOTIDE SEQUENCE [LARGE SCALE GENOMIC DNA]</scope>
    <source>
        <strain evidence="1 2">An925</strain>
    </source>
</reference>